<reference evidence="1" key="1">
    <citation type="submission" date="2022-10" db="EMBL/GenBank/DDBJ databases">
        <title>Sifting through the core-genome to identify putative cross-protective antigens against Riemerella anatipestifer.</title>
        <authorList>
            <person name="Zheng X."/>
            <person name="Zhang W."/>
        </authorList>
    </citation>
    <scope>NUCLEOTIDE SEQUENCE</scope>
    <source>
        <strain evidence="1">ZWRA178</strain>
    </source>
</reference>
<dbReference type="Proteomes" id="UP001207440">
    <property type="component" value="Unassembled WGS sequence"/>
</dbReference>
<comment type="caution">
    <text evidence="1">The sequence shown here is derived from an EMBL/GenBank/DDBJ whole genome shotgun (WGS) entry which is preliminary data.</text>
</comment>
<evidence type="ECO:0000313" key="1">
    <source>
        <dbReference type="EMBL" id="MCW0524269.1"/>
    </source>
</evidence>
<protein>
    <submittedName>
        <fullName evidence="1">Uncharacterized protein</fullName>
    </submittedName>
</protein>
<organism evidence="1 2">
    <name type="scientific">Riemerella anatipestifer</name>
    <name type="common">Moraxella anatipestifer</name>
    <dbReference type="NCBI Taxonomy" id="34085"/>
    <lineage>
        <taxon>Bacteria</taxon>
        <taxon>Pseudomonadati</taxon>
        <taxon>Bacteroidota</taxon>
        <taxon>Flavobacteriia</taxon>
        <taxon>Flavobacteriales</taxon>
        <taxon>Weeksellaceae</taxon>
        <taxon>Riemerella</taxon>
    </lineage>
</organism>
<dbReference type="RefSeq" id="WP_154212513.1">
    <property type="nucleotide sequence ID" value="NZ_CP081925.1"/>
</dbReference>
<accession>A0AAP3APC8</accession>
<gene>
    <name evidence="1" type="ORF">OKE68_08085</name>
</gene>
<evidence type="ECO:0000313" key="2">
    <source>
        <dbReference type="Proteomes" id="UP001207440"/>
    </source>
</evidence>
<proteinExistence type="predicted"/>
<sequence>MKTLNNHLQIPENLKGIVEQINNVPLHLAELTIEDHPDYPSCNRTIRVLRMETTAEVEYCHFIYEQVLTNKETGAILNIPLPKPRWEVNIYTWSYFRGKDGQPIELPLKEDYEAGEDEKTITKLRVPAYKYMLWLMTNNHANFLQLIEGYLGDFVRIKINELNGR</sequence>
<dbReference type="AlphaFoldDB" id="A0AAP3APC8"/>
<name>A0AAP3APC8_RIEAN</name>
<dbReference type="EMBL" id="JAOZYT010000050">
    <property type="protein sequence ID" value="MCW0524269.1"/>
    <property type="molecule type" value="Genomic_DNA"/>
</dbReference>